<evidence type="ECO:0000313" key="3">
    <source>
        <dbReference type="EMBL" id="EQB08081.1"/>
    </source>
</evidence>
<dbReference type="Proteomes" id="UP000015525">
    <property type="component" value="Unassembled WGS sequence"/>
</dbReference>
<evidence type="ECO:0000313" key="4">
    <source>
        <dbReference type="Proteomes" id="UP000015525"/>
    </source>
</evidence>
<organism evidence="3 4">
    <name type="scientific">Sphingobium quisquiliarum P25</name>
    <dbReference type="NCBI Taxonomy" id="1329909"/>
    <lineage>
        <taxon>Bacteria</taxon>
        <taxon>Pseudomonadati</taxon>
        <taxon>Pseudomonadota</taxon>
        <taxon>Alphaproteobacteria</taxon>
        <taxon>Sphingomonadales</taxon>
        <taxon>Sphingomonadaceae</taxon>
        <taxon>Sphingobium</taxon>
    </lineage>
</organism>
<dbReference type="EMBL" id="ATHO01000071">
    <property type="protein sequence ID" value="EQB08081.1"/>
    <property type="molecule type" value="Genomic_DNA"/>
</dbReference>
<protein>
    <recommendedName>
        <fullName evidence="2">SnoaL-like domain-containing protein</fullName>
    </recommendedName>
</protein>
<dbReference type="InterPro" id="IPR032710">
    <property type="entry name" value="NTF2-like_dom_sf"/>
</dbReference>
<sequence>MFAGCSLHVGAAAAHAATPAPASLAARLQRVADQQDIERLIADYSAFLAAKDFDSYGKLFAHGAFLGPQGQVIASGSEQVSALVRKYLGGDPGTTVRHMVTNTRIDIAPDGNSAQAESFLTTIQAKAGQPAEIFRIAVYKDRFKKVAGAWVFASRQEETAWVLEEREPVPPAAPANGQPASKPVGK</sequence>
<evidence type="ECO:0000256" key="1">
    <source>
        <dbReference type="SAM" id="MobiDB-lite"/>
    </source>
</evidence>
<dbReference type="AlphaFoldDB" id="T0GVS4"/>
<dbReference type="Pfam" id="PF13577">
    <property type="entry name" value="SnoaL_4"/>
    <property type="match status" value="1"/>
</dbReference>
<feature type="region of interest" description="Disordered" evidence="1">
    <location>
        <begin position="165"/>
        <end position="186"/>
    </location>
</feature>
<dbReference type="InterPro" id="IPR037401">
    <property type="entry name" value="SnoaL-like"/>
</dbReference>
<dbReference type="PATRIC" id="fig|1329909.3.peg.1669"/>
<reference evidence="3 4" key="1">
    <citation type="journal article" date="2013" name="Genome Announc.">
        <title>Draft Genome Sequence of Sphingobium quisquiliarum Strain P25T, a Novel Hexachlorocyclohexane (HCH)-Degrading Bacterium Isolated from an HCH Dumpsite.</title>
        <authorList>
            <person name="Kumar Singh A."/>
            <person name="Sangwan N."/>
            <person name="Sharma A."/>
            <person name="Gupta V."/>
            <person name="Khurana J.P."/>
            <person name="Lal R."/>
        </authorList>
    </citation>
    <scope>NUCLEOTIDE SEQUENCE [LARGE SCALE GENOMIC DNA]</scope>
    <source>
        <strain evidence="3 4">P25</strain>
    </source>
</reference>
<evidence type="ECO:0000259" key="2">
    <source>
        <dbReference type="Pfam" id="PF13577"/>
    </source>
</evidence>
<accession>T0GVS4</accession>
<name>T0GVS4_9SPHN</name>
<feature type="domain" description="SnoaL-like" evidence="2">
    <location>
        <begin position="29"/>
        <end position="155"/>
    </location>
</feature>
<gene>
    <name evidence="3" type="ORF">L288_08640</name>
</gene>
<dbReference type="Gene3D" id="3.10.450.50">
    <property type="match status" value="1"/>
</dbReference>
<keyword evidence="4" id="KW-1185">Reference proteome</keyword>
<proteinExistence type="predicted"/>
<dbReference type="SUPFAM" id="SSF54427">
    <property type="entry name" value="NTF2-like"/>
    <property type="match status" value="1"/>
</dbReference>
<comment type="caution">
    <text evidence="3">The sequence shown here is derived from an EMBL/GenBank/DDBJ whole genome shotgun (WGS) entry which is preliminary data.</text>
</comment>